<evidence type="ECO:0000256" key="1">
    <source>
        <dbReference type="ARBA" id="ARBA00001913"/>
    </source>
</evidence>
<evidence type="ECO:0000313" key="9">
    <source>
        <dbReference type="Proteomes" id="UP001586593"/>
    </source>
</evidence>
<sequence length="595" mass="65879">MAQSKRAAWCRRLGPLLGVVALMVLGLLFLLLPDDRARVHFHPSSFNWSAVPQNYPVTSIAPLPTGRPLPMPRVQYEFPLGPRDQVARARQRKVRDVFRRCWKSYKRYAWGSDELTPVNAGWETAYGGWGATLVDALDTLWIMDLRDEFYDAAAFAARLDWAATRSGTDEGGGIDVFETTIRYLGGLLAAYDLSGEKALLRKASELGEMLYAAFDTPNRMPAAQLIFTAAINGTQRASALATASSATSLSLEFTRLAQLTGNAKFFDAVDRVALFLQATQNHTRLPGLWPRSIDFLNGNVTVDNAFTLGADCDSLYEYFPKMHVLLGGLDTKYERLYRTAMDAAKKYLFFRPMVPDDSGGKGVLFAGDAAVGPLQGSLGALFTNADSAADDEIQHLPHGQHLACFSGGMLGLGGKIFGIEDHVAMGDRVARGCAWAYASFPTGIMPESFVMTSCDKMDAPCPWNESRWESAFVNSDGWSSPIPRGFSAVDDPRYLLRPEAIESVFLLYRMTGKKDLQDLAWDMFQSIIRATETAYANSAIANVTVTGETVKTDVMESFWLAETLKYFYLIFSSPWLISLDDFVFNTEGHPFRRPK</sequence>
<evidence type="ECO:0000256" key="6">
    <source>
        <dbReference type="RuleBase" id="RU361193"/>
    </source>
</evidence>
<comment type="cofactor">
    <cofactor evidence="1">
        <name>Ca(2+)</name>
        <dbReference type="ChEBI" id="CHEBI:29108"/>
    </cofactor>
</comment>
<dbReference type="EMBL" id="JAZHXJ010000241">
    <property type="protein sequence ID" value="KAL1867360.1"/>
    <property type="molecule type" value="Genomic_DNA"/>
</dbReference>
<keyword evidence="4 6" id="KW-0378">Hydrolase</keyword>
<dbReference type="PANTHER" id="PTHR11742:SF89">
    <property type="entry name" value="ALPHA-1,2-MANNOSIDASE"/>
    <property type="match status" value="1"/>
</dbReference>
<reference evidence="8 9" key="1">
    <citation type="journal article" date="2024" name="Commun. Biol.">
        <title>Comparative genomic analysis of thermophilic fungi reveals convergent evolutionary adaptations and gene losses.</title>
        <authorList>
            <person name="Steindorff A.S."/>
            <person name="Aguilar-Pontes M.V."/>
            <person name="Robinson A.J."/>
            <person name="Andreopoulos B."/>
            <person name="LaButti K."/>
            <person name="Kuo A."/>
            <person name="Mondo S."/>
            <person name="Riley R."/>
            <person name="Otillar R."/>
            <person name="Haridas S."/>
            <person name="Lipzen A."/>
            <person name="Grimwood J."/>
            <person name="Schmutz J."/>
            <person name="Clum A."/>
            <person name="Reid I.D."/>
            <person name="Moisan M.C."/>
            <person name="Butler G."/>
            <person name="Nguyen T.T.M."/>
            <person name="Dewar K."/>
            <person name="Conant G."/>
            <person name="Drula E."/>
            <person name="Henrissat B."/>
            <person name="Hansel C."/>
            <person name="Singer S."/>
            <person name="Hutchinson M.I."/>
            <person name="de Vries R.P."/>
            <person name="Natvig D.O."/>
            <person name="Powell A.J."/>
            <person name="Tsang A."/>
            <person name="Grigoriev I.V."/>
        </authorList>
    </citation>
    <scope>NUCLEOTIDE SEQUENCE [LARGE SCALE GENOMIC DNA]</scope>
    <source>
        <strain evidence="8 9">ATCC 24622</strain>
    </source>
</reference>
<accession>A0ABR3WVC4</accession>
<gene>
    <name evidence="8" type="ORF">VTK73DRAFT_4207</name>
</gene>
<dbReference type="InterPro" id="IPR012341">
    <property type="entry name" value="6hp_glycosidase-like_sf"/>
</dbReference>
<evidence type="ECO:0000256" key="5">
    <source>
        <dbReference type="ARBA" id="ARBA00023157"/>
    </source>
</evidence>
<keyword evidence="7" id="KW-1133">Transmembrane helix</keyword>
<dbReference type="InterPro" id="IPR050749">
    <property type="entry name" value="Glycosyl_Hydrolase_47"/>
</dbReference>
<dbReference type="InterPro" id="IPR036026">
    <property type="entry name" value="Seven-hairpin_glycosidases"/>
</dbReference>
<comment type="pathway">
    <text evidence="2">Protein modification; protein glycosylation.</text>
</comment>
<comment type="similarity">
    <text evidence="3 6">Belongs to the glycosyl hydrolase 47 family.</text>
</comment>
<evidence type="ECO:0000256" key="4">
    <source>
        <dbReference type="ARBA" id="ARBA00022801"/>
    </source>
</evidence>
<proteinExistence type="inferred from homology"/>
<dbReference type="PRINTS" id="PR00747">
    <property type="entry name" value="GLYHDRLASE47"/>
</dbReference>
<name>A0ABR3WVC4_9PEZI</name>
<evidence type="ECO:0000256" key="7">
    <source>
        <dbReference type="SAM" id="Phobius"/>
    </source>
</evidence>
<evidence type="ECO:0000256" key="3">
    <source>
        <dbReference type="ARBA" id="ARBA00007658"/>
    </source>
</evidence>
<comment type="caution">
    <text evidence="8">The sequence shown here is derived from an EMBL/GenBank/DDBJ whole genome shotgun (WGS) entry which is preliminary data.</text>
</comment>
<keyword evidence="6" id="KW-0326">Glycosidase</keyword>
<evidence type="ECO:0000313" key="8">
    <source>
        <dbReference type="EMBL" id="KAL1867360.1"/>
    </source>
</evidence>
<evidence type="ECO:0000256" key="2">
    <source>
        <dbReference type="ARBA" id="ARBA00004922"/>
    </source>
</evidence>
<keyword evidence="7" id="KW-0472">Membrane</keyword>
<dbReference type="PANTHER" id="PTHR11742">
    <property type="entry name" value="MANNOSYL-OLIGOSACCHARIDE ALPHA-1,2-MANNOSIDASE-RELATED"/>
    <property type="match status" value="1"/>
</dbReference>
<dbReference type="EC" id="3.2.1.-" evidence="6"/>
<dbReference type="Pfam" id="PF01532">
    <property type="entry name" value="Glyco_hydro_47"/>
    <property type="match status" value="1"/>
</dbReference>
<keyword evidence="5" id="KW-1015">Disulfide bond</keyword>
<keyword evidence="7" id="KW-0812">Transmembrane</keyword>
<dbReference type="InterPro" id="IPR001382">
    <property type="entry name" value="Glyco_hydro_47"/>
</dbReference>
<organism evidence="8 9">
    <name type="scientific">Phialemonium thermophilum</name>
    <dbReference type="NCBI Taxonomy" id="223376"/>
    <lineage>
        <taxon>Eukaryota</taxon>
        <taxon>Fungi</taxon>
        <taxon>Dikarya</taxon>
        <taxon>Ascomycota</taxon>
        <taxon>Pezizomycotina</taxon>
        <taxon>Sordariomycetes</taxon>
        <taxon>Sordariomycetidae</taxon>
        <taxon>Cephalothecales</taxon>
        <taxon>Cephalothecaceae</taxon>
        <taxon>Phialemonium</taxon>
    </lineage>
</organism>
<feature type="transmembrane region" description="Helical" evidence="7">
    <location>
        <begin position="12"/>
        <end position="32"/>
    </location>
</feature>
<keyword evidence="9" id="KW-1185">Reference proteome</keyword>
<protein>
    <recommendedName>
        <fullName evidence="6">alpha-1,2-Mannosidase</fullName>
        <ecNumber evidence="6">3.2.1.-</ecNumber>
    </recommendedName>
</protein>
<dbReference type="SUPFAM" id="SSF48225">
    <property type="entry name" value="Seven-hairpin glycosidases"/>
    <property type="match status" value="1"/>
</dbReference>
<dbReference type="Gene3D" id="1.50.10.10">
    <property type="match status" value="1"/>
</dbReference>
<dbReference type="Proteomes" id="UP001586593">
    <property type="component" value="Unassembled WGS sequence"/>
</dbReference>